<dbReference type="GO" id="GO:0008270">
    <property type="term" value="F:zinc ion binding"/>
    <property type="evidence" value="ECO:0007669"/>
    <property type="project" value="UniProtKB-KW"/>
</dbReference>
<evidence type="ECO:0000313" key="11">
    <source>
        <dbReference type="EMBL" id="GMT27953.1"/>
    </source>
</evidence>
<evidence type="ECO:0000256" key="2">
    <source>
        <dbReference type="ARBA" id="ARBA00022771"/>
    </source>
</evidence>
<dbReference type="PROSITE" id="PS51843">
    <property type="entry name" value="NR_LBD"/>
    <property type="match status" value="1"/>
</dbReference>
<name>A0AAV5WB84_9BILA</name>
<dbReference type="Pfam" id="PF00104">
    <property type="entry name" value="Hormone_recep"/>
    <property type="match status" value="1"/>
</dbReference>
<evidence type="ECO:0000256" key="5">
    <source>
        <dbReference type="ARBA" id="ARBA00023125"/>
    </source>
</evidence>
<feature type="domain" description="Nuclear receptor" evidence="9">
    <location>
        <begin position="8"/>
        <end position="84"/>
    </location>
</feature>
<evidence type="ECO:0008006" key="13">
    <source>
        <dbReference type="Google" id="ProtNLM"/>
    </source>
</evidence>
<evidence type="ECO:0000256" key="1">
    <source>
        <dbReference type="ARBA" id="ARBA00022723"/>
    </source>
</evidence>
<evidence type="ECO:0000259" key="10">
    <source>
        <dbReference type="PROSITE" id="PS51843"/>
    </source>
</evidence>
<dbReference type="Pfam" id="PF00105">
    <property type="entry name" value="zf-C4"/>
    <property type="match status" value="1"/>
</dbReference>
<dbReference type="SUPFAM" id="SSF57716">
    <property type="entry name" value="Glucocorticoid receptor-like (DNA-binding domain)"/>
    <property type="match status" value="1"/>
</dbReference>
<protein>
    <recommendedName>
        <fullName evidence="13">Nuclear receptor</fullName>
    </recommendedName>
</protein>
<keyword evidence="5" id="KW-0238">DNA-binding</keyword>
<evidence type="ECO:0000256" key="8">
    <source>
        <dbReference type="ARBA" id="ARBA00023242"/>
    </source>
</evidence>
<dbReference type="SUPFAM" id="SSF48508">
    <property type="entry name" value="Nuclear receptor ligand-binding domain"/>
    <property type="match status" value="1"/>
</dbReference>
<gene>
    <name evidence="11" type="ORF">PFISCL1PPCAC_19250</name>
</gene>
<keyword evidence="1" id="KW-0479">Metal-binding</keyword>
<dbReference type="Gene3D" id="3.30.50.10">
    <property type="entry name" value="Erythroid Transcription Factor GATA-1, subunit A"/>
    <property type="match status" value="1"/>
</dbReference>
<keyword evidence="6" id="KW-0804">Transcription</keyword>
<dbReference type="Gene3D" id="1.10.565.10">
    <property type="entry name" value="Retinoid X Receptor"/>
    <property type="match status" value="1"/>
</dbReference>
<dbReference type="SMART" id="SM00430">
    <property type="entry name" value="HOLI"/>
    <property type="match status" value="1"/>
</dbReference>
<dbReference type="InterPro" id="IPR000536">
    <property type="entry name" value="Nucl_hrmn_rcpt_lig-bd"/>
</dbReference>
<evidence type="ECO:0000256" key="6">
    <source>
        <dbReference type="ARBA" id="ARBA00023163"/>
    </source>
</evidence>
<keyword evidence="12" id="KW-1185">Reference proteome</keyword>
<feature type="domain" description="NR LBD" evidence="10">
    <location>
        <begin position="115"/>
        <end position="380"/>
    </location>
</feature>
<evidence type="ECO:0000313" key="12">
    <source>
        <dbReference type="Proteomes" id="UP001432322"/>
    </source>
</evidence>
<dbReference type="GO" id="GO:0005634">
    <property type="term" value="C:nucleus"/>
    <property type="evidence" value="ECO:0007669"/>
    <property type="project" value="TreeGrafter"/>
</dbReference>
<comment type="caution">
    <text evidence="11">The sequence shown here is derived from an EMBL/GenBank/DDBJ whole genome shotgun (WGS) entry which is preliminary data.</text>
</comment>
<sequence length="380" mass="44545">FRTMVSNDNLCLVCMAESESFHLGVKACRACTVFFRRTRDRKNPYECKNGGKCESDNFTCKKCRYDKFSQLLKEKKLKRCATKKTSDLFTPSTSFPSILDRSDSFLPIDDVTKENSESIIEKLRRAYRTICSIRRTTELNLRPEMNREDPLSIALGEYSLVPTTPSLMNESSRILISTLAEFATSTFEEFADLNDQDKWLLVRNFHKPFHIYDSCYRSNKVFPETPTRHFNSYTTFMDVDYISNFADSADSQEHYDDVIRMSRFHLENNVGPSRLAMKRFNPCEEEFLAMLAIQFWTIDMSLPASDEILELAEKYRSIVLRDLRKFYAEKKVAEYSGRIGELFCMNSLLTAKVYQNKRNFELFRLLDVFNDDSFVYRMQK</sequence>
<dbReference type="PANTHER" id="PTHR46011:SF6">
    <property type="entry name" value="HIGH ZINC ACTIVATED NUCLEAR RECEPTOR PROTEIN"/>
    <property type="match status" value="1"/>
</dbReference>
<dbReference type="AlphaFoldDB" id="A0AAV5WB84"/>
<dbReference type="PANTHER" id="PTHR46011">
    <property type="entry name" value="NUCLEAR HORMONE RECEPTOR FAMILY MEMBER NHR-86-RELATED"/>
    <property type="match status" value="1"/>
</dbReference>
<dbReference type="GO" id="GO:0043565">
    <property type="term" value="F:sequence-specific DNA binding"/>
    <property type="evidence" value="ECO:0007669"/>
    <property type="project" value="InterPro"/>
</dbReference>
<feature type="non-terminal residue" evidence="11">
    <location>
        <position position="1"/>
    </location>
</feature>
<evidence type="ECO:0000259" key="9">
    <source>
        <dbReference type="PROSITE" id="PS51030"/>
    </source>
</evidence>
<evidence type="ECO:0000256" key="4">
    <source>
        <dbReference type="ARBA" id="ARBA00023015"/>
    </source>
</evidence>
<evidence type="ECO:0000256" key="7">
    <source>
        <dbReference type="ARBA" id="ARBA00023170"/>
    </source>
</evidence>
<dbReference type="PROSITE" id="PS51030">
    <property type="entry name" value="NUCLEAR_REC_DBD_2"/>
    <property type="match status" value="1"/>
</dbReference>
<keyword evidence="7" id="KW-0675">Receptor</keyword>
<evidence type="ECO:0000256" key="3">
    <source>
        <dbReference type="ARBA" id="ARBA00022833"/>
    </source>
</evidence>
<keyword evidence="3" id="KW-0862">Zinc</keyword>
<keyword evidence="4" id="KW-0805">Transcription regulation</keyword>
<organism evidence="11 12">
    <name type="scientific">Pristionchus fissidentatus</name>
    <dbReference type="NCBI Taxonomy" id="1538716"/>
    <lineage>
        <taxon>Eukaryota</taxon>
        <taxon>Metazoa</taxon>
        <taxon>Ecdysozoa</taxon>
        <taxon>Nematoda</taxon>
        <taxon>Chromadorea</taxon>
        <taxon>Rhabditida</taxon>
        <taxon>Rhabditina</taxon>
        <taxon>Diplogasteromorpha</taxon>
        <taxon>Diplogasteroidea</taxon>
        <taxon>Neodiplogasteridae</taxon>
        <taxon>Pristionchus</taxon>
    </lineage>
</organism>
<dbReference type="Proteomes" id="UP001432322">
    <property type="component" value="Unassembled WGS sequence"/>
</dbReference>
<keyword evidence="2" id="KW-0863">Zinc-finger</keyword>
<dbReference type="EMBL" id="BTSY01000005">
    <property type="protein sequence ID" value="GMT27953.1"/>
    <property type="molecule type" value="Genomic_DNA"/>
</dbReference>
<dbReference type="InterPro" id="IPR013088">
    <property type="entry name" value="Znf_NHR/GATA"/>
</dbReference>
<keyword evidence="8" id="KW-0539">Nucleus</keyword>
<dbReference type="SMART" id="SM00399">
    <property type="entry name" value="ZnF_C4"/>
    <property type="match status" value="1"/>
</dbReference>
<dbReference type="GO" id="GO:0003700">
    <property type="term" value="F:DNA-binding transcription factor activity"/>
    <property type="evidence" value="ECO:0007669"/>
    <property type="project" value="InterPro"/>
</dbReference>
<dbReference type="InterPro" id="IPR001628">
    <property type="entry name" value="Znf_hrmn_rcpt"/>
</dbReference>
<accession>A0AAV5WB84</accession>
<dbReference type="InterPro" id="IPR035500">
    <property type="entry name" value="NHR-like_dom_sf"/>
</dbReference>
<proteinExistence type="predicted"/>
<reference evidence="11" key="1">
    <citation type="submission" date="2023-10" db="EMBL/GenBank/DDBJ databases">
        <title>Genome assembly of Pristionchus species.</title>
        <authorList>
            <person name="Yoshida K."/>
            <person name="Sommer R.J."/>
        </authorList>
    </citation>
    <scope>NUCLEOTIDE SEQUENCE</scope>
    <source>
        <strain evidence="11">RS5133</strain>
    </source>
</reference>